<dbReference type="AlphaFoldDB" id="S0FZS9"/>
<reference evidence="1 2" key="1">
    <citation type="journal article" date="2013" name="Genome Announc.">
        <title>Draft Genome Sequence of Desulfotignum phosphitoxidans DSM 13687 Strain FiPS-3.</title>
        <authorList>
            <person name="Poehlein A."/>
            <person name="Daniel R."/>
            <person name="Simeonova D.D."/>
        </authorList>
    </citation>
    <scope>NUCLEOTIDE SEQUENCE [LARGE SCALE GENOMIC DNA]</scope>
    <source>
        <strain evidence="1 2">DSM 13687</strain>
    </source>
</reference>
<gene>
    <name evidence="1" type="ORF">Dpo_15c00630</name>
</gene>
<dbReference type="RefSeq" id="WP_006968562.1">
    <property type="nucleotide sequence ID" value="NZ_APJX01000015.1"/>
</dbReference>
<dbReference type="EMBL" id="APJX01000015">
    <property type="protein sequence ID" value="EMS77487.1"/>
    <property type="molecule type" value="Genomic_DNA"/>
</dbReference>
<dbReference type="OrthoDB" id="9806522at2"/>
<name>S0FZS9_9BACT</name>
<organism evidence="1 2">
    <name type="scientific">Desulfotignum phosphitoxidans DSM 13687</name>
    <dbReference type="NCBI Taxonomy" id="1286635"/>
    <lineage>
        <taxon>Bacteria</taxon>
        <taxon>Pseudomonadati</taxon>
        <taxon>Thermodesulfobacteriota</taxon>
        <taxon>Desulfobacteria</taxon>
        <taxon>Desulfobacterales</taxon>
        <taxon>Desulfobacteraceae</taxon>
        <taxon>Desulfotignum</taxon>
    </lineage>
</organism>
<evidence type="ECO:0000313" key="1">
    <source>
        <dbReference type="EMBL" id="EMS77487.1"/>
    </source>
</evidence>
<dbReference type="Proteomes" id="UP000014216">
    <property type="component" value="Unassembled WGS sequence"/>
</dbReference>
<proteinExistence type="predicted"/>
<sequence>MMNSTTSHTDVYDATAKGTRVAEWLINAGVDHVGMKEDVSRKGPGYVLANGGIKVHLISCDHLDTAIDEIMATDI</sequence>
<protein>
    <submittedName>
        <fullName evidence="1">Uncharacterized protein</fullName>
    </submittedName>
</protein>
<evidence type="ECO:0000313" key="2">
    <source>
        <dbReference type="Proteomes" id="UP000014216"/>
    </source>
</evidence>
<comment type="caution">
    <text evidence="1">The sequence shown here is derived from an EMBL/GenBank/DDBJ whole genome shotgun (WGS) entry which is preliminary data.</text>
</comment>
<keyword evidence="2" id="KW-1185">Reference proteome</keyword>
<accession>S0FZS9</accession>